<name>A0A841FI94_9ACTN</name>
<dbReference type="RefSeq" id="WP_184785782.1">
    <property type="nucleotide sequence ID" value="NZ_BONT01000020.1"/>
</dbReference>
<dbReference type="Proteomes" id="UP000548476">
    <property type="component" value="Unassembled WGS sequence"/>
</dbReference>
<dbReference type="InterPro" id="IPR027417">
    <property type="entry name" value="P-loop_NTPase"/>
</dbReference>
<organism evidence="1 2">
    <name type="scientific">Phytomonospora endophytica</name>
    <dbReference type="NCBI Taxonomy" id="714109"/>
    <lineage>
        <taxon>Bacteria</taxon>
        <taxon>Bacillati</taxon>
        <taxon>Actinomycetota</taxon>
        <taxon>Actinomycetes</taxon>
        <taxon>Micromonosporales</taxon>
        <taxon>Micromonosporaceae</taxon>
        <taxon>Phytomonospora</taxon>
    </lineage>
</organism>
<protein>
    <recommendedName>
        <fullName evidence="3">ATPase</fullName>
    </recommendedName>
</protein>
<dbReference type="AlphaFoldDB" id="A0A841FI94"/>
<dbReference type="PANTHER" id="PTHR34704:SF1">
    <property type="entry name" value="ATPASE"/>
    <property type="match status" value="1"/>
</dbReference>
<reference evidence="1 2" key="1">
    <citation type="submission" date="2020-08" db="EMBL/GenBank/DDBJ databases">
        <title>Genomic Encyclopedia of Type Strains, Phase IV (KMG-IV): sequencing the most valuable type-strain genomes for metagenomic binning, comparative biology and taxonomic classification.</title>
        <authorList>
            <person name="Goeker M."/>
        </authorList>
    </citation>
    <scope>NUCLEOTIDE SEQUENCE [LARGE SCALE GENOMIC DNA]</scope>
    <source>
        <strain evidence="1 2">YIM 65646</strain>
    </source>
</reference>
<gene>
    <name evidence="1" type="ORF">HNR73_000694</name>
</gene>
<proteinExistence type="predicted"/>
<accession>A0A841FI94</accession>
<keyword evidence="2" id="KW-1185">Reference proteome</keyword>
<dbReference type="SUPFAM" id="SSF52540">
    <property type="entry name" value="P-loop containing nucleoside triphosphate hydrolases"/>
    <property type="match status" value="1"/>
</dbReference>
<evidence type="ECO:0000313" key="1">
    <source>
        <dbReference type="EMBL" id="MBB6032847.1"/>
    </source>
</evidence>
<dbReference type="PANTHER" id="PTHR34704">
    <property type="entry name" value="ATPASE"/>
    <property type="match status" value="1"/>
</dbReference>
<dbReference type="EMBL" id="JACHGT010000002">
    <property type="protein sequence ID" value="MBB6032847.1"/>
    <property type="molecule type" value="Genomic_DNA"/>
</dbReference>
<evidence type="ECO:0008006" key="3">
    <source>
        <dbReference type="Google" id="ProtNLM"/>
    </source>
</evidence>
<comment type="caution">
    <text evidence="1">The sequence shown here is derived from an EMBL/GenBank/DDBJ whole genome shotgun (WGS) entry which is preliminary data.</text>
</comment>
<evidence type="ECO:0000313" key="2">
    <source>
        <dbReference type="Proteomes" id="UP000548476"/>
    </source>
</evidence>
<sequence length="485" mass="53306">MRIPAAVDAREDEWRELFAFATSGEPRATLGLVSGRVRMGKSTLLRTLAETTGGFYHRVTAVDYDGFLADLTEAVRAHTGAGHPAFTDLGQAVEALVALGAEREIPVVLDDLAQVNAPHDWLLTSIVKAVDGPGGRSSRARLLLGGSAVSADGRPLLRDRSLREHAALDLRLTGHDHRRMAKWWGIEDPAIAFSVYAVLGGTPVHRDWVDELPSGPGDMGPFTRRTVLRKGHPLFDAARRSLRHETGPFDLGFYRSISFNVAFGATRLDLLAKCVNRRPVDLRKHLSILTASGLLDRDRDLLSPGAVHYRIADQLFNFFMGMMRVDMGRIQRGYILEYLWRYRAVRYSDFIVNPQFAQVCRTWAKNYAPEGFFGGGRVWVGHGTVDEPGIDVPRRAPVVVLGEPVDGRPELRALGACRWDGPMDVADLAELRRTAALVRDAGTHHVGAPAFHCFGGSGFTPALRTAADRGEVTLVDTAALYSERT</sequence>